<dbReference type="Gene3D" id="3.90.180.10">
    <property type="entry name" value="Medium-chain alcohol dehydrogenases, catalytic domain"/>
    <property type="match status" value="1"/>
</dbReference>
<dbReference type="InterPro" id="IPR036291">
    <property type="entry name" value="NAD(P)-bd_dom_sf"/>
</dbReference>
<keyword evidence="8" id="KW-1185">Reference proteome</keyword>
<dbReference type="Proteomes" id="UP000051499">
    <property type="component" value="Unassembled WGS sequence"/>
</dbReference>
<evidence type="ECO:0000256" key="5">
    <source>
        <dbReference type="RuleBase" id="RU361277"/>
    </source>
</evidence>
<evidence type="ECO:0000259" key="6">
    <source>
        <dbReference type="SMART" id="SM00829"/>
    </source>
</evidence>
<dbReference type="SMART" id="SM00829">
    <property type="entry name" value="PKS_ER"/>
    <property type="match status" value="1"/>
</dbReference>
<name>A0ABR5NTD7_9LACO</name>
<dbReference type="SUPFAM" id="SSF51735">
    <property type="entry name" value="NAD(P)-binding Rossmann-fold domains"/>
    <property type="match status" value="1"/>
</dbReference>
<protein>
    <submittedName>
        <fullName evidence="7">Aryl-alcohol dehydrogenase</fullName>
    </submittedName>
</protein>
<evidence type="ECO:0000313" key="8">
    <source>
        <dbReference type="Proteomes" id="UP000051499"/>
    </source>
</evidence>
<dbReference type="EMBL" id="AZDH01000017">
    <property type="protein sequence ID" value="KRK51355.1"/>
    <property type="molecule type" value="Genomic_DNA"/>
</dbReference>
<accession>A0ABR5NTD7</accession>
<evidence type="ECO:0000256" key="3">
    <source>
        <dbReference type="ARBA" id="ARBA00023002"/>
    </source>
</evidence>
<comment type="similarity">
    <text evidence="5">Belongs to the zinc-containing alcohol dehydrogenase family.</text>
</comment>
<sequence length="380" mass="40830">MEEGSYVMKIKAAVVDKVNDPFVIKDDVELADLEDDGLQVKVVASGICHSDEALRKGDAAFSFPVILGHEGSGIVEKVGKNVKNFKPGDHIIMSFYSCGECDNCLKGKPTQCRNYAKSNLSGTRPDGTDHFTEDGHHVSDMFNQSSFTTHTVISQRNAVKVPNDLDLRKLGPLGCGYVTGSGTVFNTLQPKPGDTIAVFGTGAVGLAAMMAGKISGCVKVIAVDIVDSRLELAKKMGATDAVNSKNEDAVEAIKKITNGLGVDWAVDTTGVEKVMEDSIAALTQGGTTATIAVTPHNITLSTWNDLCVDDKKIVGVNMGDSIPQVDIPRLIEFYRMGVFPFDLTEKFYDFDQINEADVDSVSGKTIKPVLVIDKDYQPEA</sequence>
<organism evidence="7 8">
    <name type="scientific">Companilactobacillus kimchii DSM 13961 = JCM 10707</name>
    <dbReference type="NCBI Taxonomy" id="1423765"/>
    <lineage>
        <taxon>Bacteria</taxon>
        <taxon>Bacillati</taxon>
        <taxon>Bacillota</taxon>
        <taxon>Bacilli</taxon>
        <taxon>Lactobacillales</taxon>
        <taxon>Lactobacillaceae</taxon>
        <taxon>Companilactobacillus</taxon>
        <taxon>Companilactobacillus kimchii</taxon>
    </lineage>
</organism>
<keyword evidence="2 5" id="KW-0862">Zinc</keyword>
<keyword evidence="1 5" id="KW-0479">Metal-binding</keyword>
<dbReference type="PANTHER" id="PTHR43880">
    <property type="entry name" value="ALCOHOL DEHYDROGENASE"/>
    <property type="match status" value="1"/>
</dbReference>
<evidence type="ECO:0000256" key="1">
    <source>
        <dbReference type="ARBA" id="ARBA00022723"/>
    </source>
</evidence>
<dbReference type="InterPro" id="IPR002328">
    <property type="entry name" value="ADH_Zn_CS"/>
</dbReference>
<reference evidence="7 8" key="1">
    <citation type="journal article" date="2015" name="Genome Announc.">
        <title>Expanding the biotechnology potential of lactobacilli through comparative genomics of 213 strains and associated genera.</title>
        <authorList>
            <person name="Sun Z."/>
            <person name="Harris H.M."/>
            <person name="McCann A."/>
            <person name="Guo C."/>
            <person name="Argimon S."/>
            <person name="Zhang W."/>
            <person name="Yang X."/>
            <person name="Jeffery I.B."/>
            <person name="Cooney J.C."/>
            <person name="Kagawa T.F."/>
            <person name="Liu W."/>
            <person name="Song Y."/>
            <person name="Salvetti E."/>
            <person name="Wrobel A."/>
            <person name="Rasinkangas P."/>
            <person name="Parkhill J."/>
            <person name="Rea M.C."/>
            <person name="O'Sullivan O."/>
            <person name="Ritari J."/>
            <person name="Douillard F.P."/>
            <person name="Paul Ross R."/>
            <person name="Yang R."/>
            <person name="Briner A.E."/>
            <person name="Felis G.E."/>
            <person name="de Vos W.M."/>
            <person name="Barrangou R."/>
            <person name="Klaenhammer T.R."/>
            <person name="Caufield P.W."/>
            <person name="Cui Y."/>
            <person name="Zhang H."/>
            <person name="O'Toole P.W."/>
        </authorList>
    </citation>
    <scope>NUCLEOTIDE SEQUENCE [LARGE SCALE GENOMIC DNA]</scope>
    <source>
        <strain evidence="7 8">DSM 13961</strain>
    </source>
</reference>
<evidence type="ECO:0000313" key="7">
    <source>
        <dbReference type="EMBL" id="KRK51355.1"/>
    </source>
</evidence>
<dbReference type="SUPFAM" id="SSF50129">
    <property type="entry name" value="GroES-like"/>
    <property type="match status" value="1"/>
</dbReference>
<dbReference type="PROSITE" id="PS00059">
    <property type="entry name" value="ADH_ZINC"/>
    <property type="match status" value="1"/>
</dbReference>
<feature type="domain" description="Enoyl reductase (ER)" evidence="6">
    <location>
        <begin position="17"/>
        <end position="370"/>
    </location>
</feature>
<dbReference type="InterPro" id="IPR020843">
    <property type="entry name" value="ER"/>
</dbReference>
<keyword evidence="4" id="KW-0520">NAD</keyword>
<comment type="caution">
    <text evidence="7">The sequence shown here is derived from an EMBL/GenBank/DDBJ whole genome shotgun (WGS) entry which is preliminary data.</text>
</comment>
<evidence type="ECO:0000256" key="2">
    <source>
        <dbReference type="ARBA" id="ARBA00022833"/>
    </source>
</evidence>
<proteinExistence type="inferred from homology"/>
<dbReference type="Pfam" id="PF00107">
    <property type="entry name" value="ADH_zinc_N"/>
    <property type="match status" value="1"/>
</dbReference>
<evidence type="ECO:0000256" key="4">
    <source>
        <dbReference type="ARBA" id="ARBA00023027"/>
    </source>
</evidence>
<gene>
    <name evidence="7" type="ORF">FC97_GL001047</name>
</gene>
<dbReference type="InterPro" id="IPR013149">
    <property type="entry name" value="ADH-like_C"/>
</dbReference>
<comment type="cofactor">
    <cofactor evidence="5">
        <name>Zn(2+)</name>
        <dbReference type="ChEBI" id="CHEBI:29105"/>
    </cofactor>
</comment>
<dbReference type="Pfam" id="PF08240">
    <property type="entry name" value="ADH_N"/>
    <property type="match status" value="1"/>
</dbReference>
<dbReference type="InterPro" id="IPR011032">
    <property type="entry name" value="GroES-like_sf"/>
</dbReference>
<dbReference type="InterPro" id="IPR013154">
    <property type="entry name" value="ADH-like_N"/>
</dbReference>
<dbReference type="Gene3D" id="3.40.50.720">
    <property type="entry name" value="NAD(P)-binding Rossmann-like Domain"/>
    <property type="match status" value="1"/>
</dbReference>
<keyword evidence="3" id="KW-0560">Oxidoreductase</keyword>
<dbReference type="CDD" id="cd08278">
    <property type="entry name" value="benzyl_alcohol_DH"/>
    <property type="match status" value="1"/>
</dbReference>
<dbReference type="PANTHER" id="PTHR43880:SF12">
    <property type="entry name" value="ALCOHOL DEHYDROGENASE CLASS-3"/>
    <property type="match status" value="1"/>
</dbReference>